<accession>G3AR17</accession>
<proteinExistence type="predicted"/>
<evidence type="ECO:0000313" key="2">
    <source>
        <dbReference type="Proteomes" id="UP000000709"/>
    </source>
</evidence>
<dbReference type="EMBL" id="GL996503">
    <property type="protein sequence ID" value="EGW31678.1"/>
    <property type="molecule type" value="Genomic_DNA"/>
</dbReference>
<dbReference type="HOGENOM" id="CLU_991014_0_0_1"/>
<protein>
    <submittedName>
        <fullName evidence="1">Uncharacterized protein</fullName>
    </submittedName>
</protein>
<dbReference type="Proteomes" id="UP000000709">
    <property type="component" value="Unassembled WGS sequence"/>
</dbReference>
<gene>
    <name evidence="1" type="ORF">SPAPADRAFT_67711</name>
</gene>
<sequence length="281" mass="32317">MVYDDLESSYVFSRSCDTVISTESFQTDIDTTNNIEPLYFQKIQSPRPVSSNLQRNLSVLIEENYQASIVSYYDTRTDYCCSVTTPSPTDCLFSYSDIFWSPSVPPWCMMTTSTLTSDTEESFNYNWFLQAPRFNSEKCELDSALMRQESIIELNHFDSYLRLKSDDGSSLSSNTSIDSFDLGREINDKTRELEKLLDSEPNSPSRCASVDYLLTSPSSFTAIAQHFQLHRYPSSMSSTISDDIFLSKEKSFSAIPFNESMHSEIRKNRFERDQDSLIWLL</sequence>
<evidence type="ECO:0000313" key="1">
    <source>
        <dbReference type="EMBL" id="EGW31678.1"/>
    </source>
</evidence>
<name>G3AR17_SPAPN</name>
<dbReference type="KEGG" id="spaa:SPAPADRAFT_67711"/>
<reference evidence="1 2" key="1">
    <citation type="journal article" date="2011" name="Proc. Natl. Acad. Sci. U.S.A.">
        <title>Comparative genomics of xylose-fermenting fungi for enhanced biofuel production.</title>
        <authorList>
            <person name="Wohlbach D.J."/>
            <person name="Kuo A."/>
            <person name="Sato T.K."/>
            <person name="Potts K.M."/>
            <person name="Salamov A.A."/>
            <person name="LaButti K.M."/>
            <person name="Sun H."/>
            <person name="Clum A."/>
            <person name="Pangilinan J.L."/>
            <person name="Lindquist E.A."/>
            <person name="Lucas S."/>
            <person name="Lapidus A."/>
            <person name="Jin M."/>
            <person name="Gunawan C."/>
            <person name="Balan V."/>
            <person name="Dale B.E."/>
            <person name="Jeffries T.W."/>
            <person name="Zinkel R."/>
            <person name="Barry K.W."/>
            <person name="Grigoriev I.V."/>
            <person name="Gasch A.P."/>
        </authorList>
    </citation>
    <scope>NUCLEOTIDE SEQUENCE [LARGE SCALE GENOMIC DNA]</scope>
    <source>
        <strain evidence="2">NRRL Y-27907 / 11-Y1</strain>
    </source>
</reference>
<dbReference type="InParanoid" id="G3AR17"/>
<keyword evidence="2" id="KW-1185">Reference proteome</keyword>
<organism evidence="2">
    <name type="scientific">Spathaspora passalidarum (strain NRRL Y-27907 / 11-Y1)</name>
    <dbReference type="NCBI Taxonomy" id="619300"/>
    <lineage>
        <taxon>Eukaryota</taxon>
        <taxon>Fungi</taxon>
        <taxon>Dikarya</taxon>
        <taxon>Ascomycota</taxon>
        <taxon>Saccharomycotina</taxon>
        <taxon>Pichiomycetes</taxon>
        <taxon>Debaryomycetaceae</taxon>
        <taxon>Spathaspora</taxon>
    </lineage>
</organism>
<dbReference type="AlphaFoldDB" id="G3AR17"/>
<dbReference type="GeneID" id="18875177"/>
<dbReference type="RefSeq" id="XP_007376456.1">
    <property type="nucleotide sequence ID" value="XM_007376394.1"/>
</dbReference>